<keyword evidence="7" id="KW-1185">Reference proteome</keyword>
<dbReference type="GO" id="GO:0003700">
    <property type="term" value="F:DNA-binding transcription factor activity"/>
    <property type="evidence" value="ECO:0007669"/>
    <property type="project" value="InterPro"/>
</dbReference>
<evidence type="ECO:0000256" key="4">
    <source>
        <dbReference type="ARBA" id="ARBA00023163"/>
    </source>
</evidence>
<reference evidence="6 7" key="1">
    <citation type="submission" date="2016-10" db="EMBL/GenBank/DDBJ databases">
        <authorList>
            <person name="de Groot N.N."/>
        </authorList>
    </citation>
    <scope>NUCLEOTIDE SEQUENCE [LARGE SCALE GENOMIC DNA]</scope>
    <source>
        <strain evidence="6 7">DSM 19548</strain>
    </source>
</reference>
<proteinExistence type="inferred from homology"/>
<organism evidence="6 7">
    <name type="scientific">Tropicimonas isoalkanivorans</name>
    <dbReference type="NCBI Taxonomy" id="441112"/>
    <lineage>
        <taxon>Bacteria</taxon>
        <taxon>Pseudomonadati</taxon>
        <taxon>Pseudomonadota</taxon>
        <taxon>Alphaproteobacteria</taxon>
        <taxon>Rhodobacterales</taxon>
        <taxon>Roseobacteraceae</taxon>
        <taxon>Tropicimonas</taxon>
    </lineage>
</organism>
<dbReference type="InterPro" id="IPR036388">
    <property type="entry name" value="WH-like_DNA-bd_sf"/>
</dbReference>
<evidence type="ECO:0000313" key="7">
    <source>
        <dbReference type="Proteomes" id="UP000198728"/>
    </source>
</evidence>
<dbReference type="Gene3D" id="3.40.190.290">
    <property type="match status" value="1"/>
</dbReference>
<feature type="domain" description="HTH lysR-type" evidence="5">
    <location>
        <begin position="1"/>
        <end position="46"/>
    </location>
</feature>
<dbReference type="PROSITE" id="PS50931">
    <property type="entry name" value="HTH_LYSR"/>
    <property type="match status" value="1"/>
</dbReference>
<dbReference type="InterPro" id="IPR036390">
    <property type="entry name" value="WH_DNA-bd_sf"/>
</dbReference>
<protein>
    <submittedName>
        <fullName evidence="6">DNA-binding transcriptional regulator, LysR family</fullName>
    </submittedName>
</protein>
<comment type="similarity">
    <text evidence="1">Belongs to the LysR transcriptional regulatory family.</text>
</comment>
<name>A0A1I1KQG8_9RHOB</name>
<evidence type="ECO:0000256" key="2">
    <source>
        <dbReference type="ARBA" id="ARBA00023015"/>
    </source>
</evidence>
<keyword evidence="3 6" id="KW-0238">DNA-binding</keyword>
<dbReference type="STRING" id="441112.SAMN04488094_10741"/>
<evidence type="ECO:0000256" key="1">
    <source>
        <dbReference type="ARBA" id="ARBA00009437"/>
    </source>
</evidence>
<sequence length="298" mass="32111">MTYGSMKKAAQILGISQPAISRLITSLTESIGFTLFNRQQGGVVPTDDAKIFMADVERMFSGTEELGRRADAIRRKEAGVVRIAAMSHYANDLLPEPLARFSKAHPKMSIVLETRSRIEIGDAVTMGLCDIGITSLPIPILSADVVTLACEPAVAILPVGHPLAEKYELVPTDFEGLRFISFESGTPLRFEIDAVFDEQAVRRDMVLEAGAPEGIVRFVAADAGVSIISPFSSEVVEDERIVARPFVPPIFVEVGLISAKRALTTGALALVEFLKEDFASGAATARYGIQVLPFDNGS</sequence>
<dbReference type="InterPro" id="IPR000847">
    <property type="entry name" value="LysR_HTH_N"/>
</dbReference>
<evidence type="ECO:0000313" key="6">
    <source>
        <dbReference type="EMBL" id="SFC63047.1"/>
    </source>
</evidence>
<accession>A0A1I1KQG8</accession>
<dbReference type="Pfam" id="PF03466">
    <property type="entry name" value="LysR_substrate"/>
    <property type="match status" value="1"/>
</dbReference>
<gene>
    <name evidence="6" type="ORF">SAMN04488094_10741</name>
</gene>
<dbReference type="Proteomes" id="UP000198728">
    <property type="component" value="Unassembled WGS sequence"/>
</dbReference>
<dbReference type="InterPro" id="IPR005119">
    <property type="entry name" value="LysR_subst-bd"/>
</dbReference>
<dbReference type="Gene3D" id="1.10.10.10">
    <property type="entry name" value="Winged helix-like DNA-binding domain superfamily/Winged helix DNA-binding domain"/>
    <property type="match status" value="1"/>
</dbReference>
<dbReference type="Pfam" id="PF00126">
    <property type="entry name" value="HTH_1"/>
    <property type="match status" value="1"/>
</dbReference>
<evidence type="ECO:0000259" key="5">
    <source>
        <dbReference type="PROSITE" id="PS50931"/>
    </source>
</evidence>
<dbReference type="AlphaFoldDB" id="A0A1I1KQG8"/>
<dbReference type="GO" id="GO:0043565">
    <property type="term" value="F:sequence-specific DNA binding"/>
    <property type="evidence" value="ECO:0007669"/>
    <property type="project" value="TreeGrafter"/>
</dbReference>
<dbReference type="PRINTS" id="PR00039">
    <property type="entry name" value="HTHLYSR"/>
</dbReference>
<dbReference type="SUPFAM" id="SSF53850">
    <property type="entry name" value="Periplasmic binding protein-like II"/>
    <property type="match status" value="1"/>
</dbReference>
<dbReference type="PANTHER" id="PTHR30427">
    <property type="entry name" value="TRANSCRIPTIONAL ACTIVATOR PROTEIN LYSR"/>
    <property type="match status" value="1"/>
</dbReference>
<evidence type="ECO:0000256" key="3">
    <source>
        <dbReference type="ARBA" id="ARBA00023125"/>
    </source>
</evidence>
<keyword evidence="2" id="KW-0805">Transcription regulation</keyword>
<keyword evidence="4" id="KW-0804">Transcription</keyword>
<dbReference type="SUPFAM" id="SSF46785">
    <property type="entry name" value="Winged helix' DNA-binding domain"/>
    <property type="match status" value="1"/>
</dbReference>
<dbReference type="EMBL" id="FOLG01000007">
    <property type="protein sequence ID" value="SFC63047.1"/>
    <property type="molecule type" value="Genomic_DNA"/>
</dbReference>
<dbReference type="PANTHER" id="PTHR30427:SF1">
    <property type="entry name" value="TRANSCRIPTIONAL ACTIVATOR PROTEIN LYSR"/>
    <property type="match status" value="1"/>
</dbReference>
<dbReference type="GO" id="GO:0010628">
    <property type="term" value="P:positive regulation of gene expression"/>
    <property type="evidence" value="ECO:0007669"/>
    <property type="project" value="TreeGrafter"/>
</dbReference>